<dbReference type="Proteomes" id="UP000692954">
    <property type="component" value="Unassembled WGS sequence"/>
</dbReference>
<sequence>MNEQQKQNQRQDAEQILIESLNKLILFSYLTNLVNWCNFFQLLKGRDLPIINQRTQYLIKQEEFQRNKVEWVNHLTLGKLDLTKM</sequence>
<dbReference type="EMBL" id="CAJJDN010000308">
    <property type="protein sequence ID" value="CAD8130619.1"/>
    <property type="molecule type" value="Genomic_DNA"/>
</dbReference>
<protein>
    <submittedName>
        <fullName evidence="1">Uncharacterized protein</fullName>
    </submittedName>
</protein>
<accession>A0A8S1RUR1</accession>
<organism evidence="1 2">
    <name type="scientific">Paramecium sonneborni</name>
    <dbReference type="NCBI Taxonomy" id="65129"/>
    <lineage>
        <taxon>Eukaryota</taxon>
        <taxon>Sar</taxon>
        <taxon>Alveolata</taxon>
        <taxon>Ciliophora</taxon>
        <taxon>Intramacronucleata</taxon>
        <taxon>Oligohymenophorea</taxon>
        <taxon>Peniculida</taxon>
        <taxon>Parameciidae</taxon>
        <taxon>Paramecium</taxon>
    </lineage>
</organism>
<evidence type="ECO:0000313" key="2">
    <source>
        <dbReference type="Proteomes" id="UP000692954"/>
    </source>
</evidence>
<name>A0A8S1RUR1_9CILI</name>
<reference evidence="1" key="1">
    <citation type="submission" date="2021-01" db="EMBL/GenBank/DDBJ databases">
        <authorList>
            <consortium name="Genoscope - CEA"/>
            <person name="William W."/>
        </authorList>
    </citation>
    <scope>NUCLEOTIDE SEQUENCE</scope>
</reference>
<comment type="caution">
    <text evidence="1">The sequence shown here is derived from an EMBL/GenBank/DDBJ whole genome shotgun (WGS) entry which is preliminary data.</text>
</comment>
<proteinExistence type="predicted"/>
<dbReference type="AlphaFoldDB" id="A0A8S1RUR1"/>
<gene>
    <name evidence="1" type="ORF">PSON_ATCC_30995.1.T3080002</name>
</gene>
<evidence type="ECO:0000313" key="1">
    <source>
        <dbReference type="EMBL" id="CAD8130619.1"/>
    </source>
</evidence>
<keyword evidence="2" id="KW-1185">Reference proteome</keyword>